<gene>
    <name evidence="1" type="ORF">F7D97_14530</name>
</gene>
<organism evidence="1 2">
    <name type="scientific">Segatella copri</name>
    <dbReference type="NCBI Taxonomy" id="165179"/>
    <lineage>
        <taxon>Bacteria</taxon>
        <taxon>Pseudomonadati</taxon>
        <taxon>Bacteroidota</taxon>
        <taxon>Bacteroidia</taxon>
        <taxon>Bacteroidales</taxon>
        <taxon>Prevotellaceae</taxon>
        <taxon>Segatella</taxon>
    </lineage>
</organism>
<dbReference type="AlphaFoldDB" id="A0A6A7VWW0"/>
<dbReference type="EMBL" id="VZCY01000118">
    <property type="protein sequence ID" value="MQN11108.1"/>
    <property type="molecule type" value="Genomic_DNA"/>
</dbReference>
<name>A0A6A7VWW0_9BACT</name>
<dbReference type="RefSeq" id="WP_153079956.1">
    <property type="nucleotide sequence ID" value="NZ_JAPDUO010000005.1"/>
</dbReference>
<accession>A0A6A7VWW0</accession>
<sequence>MTKQEEIDILQSLKGDTYFAQFFGSKDIDQMCQNISNDFAIEGGCGFSQKAEALERINADLKKEIQQKIYDLGMELIKDLDKGFDEDAIYQLVKGEVGVDAIIKFKRKNDLELTDKEIDYLVSKLP</sequence>
<dbReference type="Proteomes" id="UP000406735">
    <property type="component" value="Unassembled WGS sequence"/>
</dbReference>
<comment type="caution">
    <text evidence="1">The sequence shown here is derived from an EMBL/GenBank/DDBJ whole genome shotgun (WGS) entry which is preliminary data.</text>
</comment>
<reference evidence="1 2" key="1">
    <citation type="submission" date="2019-09" db="EMBL/GenBank/DDBJ databases">
        <title>Distinct polysaccharide growth profiles of human intestinal Prevotella copri isolates.</title>
        <authorList>
            <person name="Fehlner-Peach H."/>
            <person name="Magnabosco C."/>
            <person name="Raghavan V."/>
            <person name="Scher J.U."/>
            <person name="Tett A."/>
            <person name="Cox L.M."/>
            <person name="Gottsegen C."/>
            <person name="Watters A."/>
            <person name="Wiltshire- Gordon J.D."/>
            <person name="Segata N."/>
            <person name="Bonneau R."/>
            <person name="Littman D.R."/>
        </authorList>
    </citation>
    <scope>NUCLEOTIDE SEQUENCE [LARGE SCALE GENOMIC DNA]</scope>
    <source>
        <strain evidence="2">iK21513</strain>
    </source>
</reference>
<evidence type="ECO:0000313" key="2">
    <source>
        <dbReference type="Proteomes" id="UP000406735"/>
    </source>
</evidence>
<protein>
    <submittedName>
        <fullName evidence="1">Uncharacterized protein</fullName>
    </submittedName>
</protein>
<proteinExistence type="predicted"/>
<evidence type="ECO:0000313" key="1">
    <source>
        <dbReference type="EMBL" id="MQN11108.1"/>
    </source>
</evidence>